<reference evidence="1 2" key="1">
    <citation type="submission" date="2020-03" db="EMBL/GenBank/DDBJ databases">
        <title>Dissostichus mawsoni Genome sequencing and assembly.</title>
        <authorList>
            <person name="Park H."/>
        </authorList>
    </citation>
    <scope>NUCLEOTIDE SEQUENCE [LARGE SCALE GENOMIC DNA]</scope>
    <source>
        <strain evidence="1">DM0001</strain>
        <tissue evidence="1">Muscle</tissue>
    </source>
</reference>
<organism evidence="1 2">
    <name type="scientific">Dissostichus mawsoni</name>
    <name type="common">Antarctic cod</name>
    <dbReference type="NCBI Taxonomy" id="36200"/>
    <lineage>
        <taxon>Eukaryota</taxon>
        <taxon>Metazoa</taxon>
        <taxon>Chordata</taxon>
        <taxon>Craniata</taxon>
        <taxon>Vertebrata</taxon>
        <taxon>Euteleostomi</taxon>
        <taxon>Actinopterygii</taxon>
        <taxon>Neopterygii</taxon>
        <taxon>Teleostei</taxon>
        <taxon>Neoteleostei</taxon>
        <taxon>Acanthomorphata</taxon>
        <taxon>Eupercaria</taxon>
        <taxon>Perciformes</taxon>
        <taxon>Notothenioidei</taxon>
        <taxon>Nototheniidae</taxon>
        <taxon>Dissostichus</taxon>
    </lineage>
</organism>
<keyword evidence="2" id="KW-1185">Reference proteome</keyword>
<name>A0A7J5X8W2_DISMA</name>
<evidence type="ECO:0000313" key="1">
    <source>
        <dbReference type="EMBL" id="KAF3833341.1"/>
    </source>
</evidence>
<evidence type="ECO:0000313" key="2">
    <source>
        <dbReference type="Proteomes" id="UP000518266"/>
    </source>
</evidence>
<sequence length="149" mass="16667">MEDVSEFLRARGVQEETILQMEEQKPGRKQIILKFCSKARPVAVDVPRSGGGMLDAIVPTAHSPRSTSYTPAHAHDTSHQHISRALLFLSKKDKNVSEEHVGQDRLVNLATISIDSVVVEDLKAAGKFYDIVIDHLATMKDRRMAFLFK</sequence>
<dbReference type="Proteomes" id="UP000518266">
    <property type="component" value="Unassembled WGS sequence"/>
</dbReference>
<proteinExistence type="predicted"/>
<gene>
    <name evidence="1" type="ORF">F7725_027006</name>
</gene>
<dbReference type="AlphaFoldDB" id="A0A7J5X8W2"/>
<accession>A0A7J5X8W2</accession>
<dbReference type="EMBL" id="JAAKFY010000027">
    <property type="protein sequence ID" value="KAF3833341.1"/>
    <property type="molecule type" value="Genomic_DNA"/>
</dbReference>
<protein>
    <submittedName>
        <fullName evidence="1">Uncharacterized protein</fullName>
    </submittedName>
</protein>
<comment type="caution">
    <text evidence="1">The sequence shown here is derived from an EMBL/GenBank/DDBJ whole genome shotgun (WGS) entry which is preliminary data.</text>
</comment>